<dbReference type="GO" id="GO:0030246">
    <property type="term" value="F:carbohydrate binding"/>
    <property type="evidence" value="ECO:0007669"/>
    <property type="project" value="InterPro"/>
</dbReference>
<proteinExistence type="predicted"/>
<organism evidence="2 3">
    <name type="scientific">Nyctereutes procyonoides</name>
    <name type="common">Raccoon dog</name>
    <name type="synonym">Canis procyonoides</name>
    <dbReference type="NCBI Taxonomy" id="34880"/>
    <lineage>
        <taxon>Eukaryota</taxon>
        <taxon>Metazoa</taxon>
        <taxon>Chordata</taxon>
        <taxon>Craniata</taxon>
        <taxon>Vertebrata</taxon>
        <taxon>Euteleostomi</taxon>
        <taxon>Mammalia</taxon>
        <taxon>Eutheria</taxon>
        <taxon>Laurasiatheria</taxon>
        <taxon>Carnivora</taxon>
        <taxon>Caniformia</taxon>
        <taxon>Canidae</taxon>
        <taxon>Nyctereutes</taxon>
    </lineage>
</organism>
<dbReference type="GO" id="GO:0006013">
    <property type="term" value="P:mannose metabolic process"/>
    <property type="evidence" value="ECO:0007669"/>
    <property type="project" value="InterPro"/>
</dbReference>
<feature type="domain" description="Glycosyl hydrolase family 38 C-terminal" evidence="1">
    <location>
        <begin position="75"/>
        <end position="115"/>
    </location>
</feature>
<comment type="caution">
    <text evidence="2">The sequence shown here is derived from an EMBL/GenBank/DDBJ whole genome shotgun (WGS) entry which is preliminary data.</text>
</comment>
<dbReference type="InterPro" id="IPR011013">
    <property type="entry name" value="Gal_mutarotase_sf_dom"/>
</dbReference>
<dbReference type="InterPro" id="IPR011682">
    <property type="entry name" value="Glyco_hydro_38_C"/>
</dbReference>
<dbReference type="Proteomes" id="UP000645828">
    <property type="component" value="Unassembled WGS sequence"/>
</dbReference>
<dbReference type="GO" id="GO:0004559">
    <property type="term" value="F:alpha-mannosidase activity"/>
    <property type="evidence" value="ECO:0007669"/>
    <property type="project" value="InterPro"/>
</dbReference>
<evidence type="ECO:0000259" key="1">
    <source>
        <dbReference type="Pfam" id="PF07748"/>
    </source>
</evidence>
<dbReference type="Gene3D" id="2.70.98.30">
    <property type="entry name" value="Golgi alpha-mannosidase II, domain 4"/>
    <property type="match status" value="1"/>
</dbReference>
<dbReference type="PANTHER" id="PTHR11607:SF28">
    <property type="entry name" value="EPIDIDYMIS-SPECIFIC ALPHA-MANNOSIDASE"/>
    <property type="match status" value="1"/>
</dbReference>
<sequence length="267" mass="29851">MMFQTMTHDVGGRMCQPEPGIRDSFLRGPLGCGDSAVQPWSDRGGDECPWAYREHCHPEASHLTHCPLGAHNYYPMAQSAFIEDGRSRLVLLSKQAHGVSSQENGQVEVMLHRRLWNNFDWALDYDLTLNDTSTVYPVLWLLLGPQSLTTRLRQRCGLALQHPPVVLLRELNESAQIVPGPQRQQEAVTLPPGLHLQILSIPGWNYSSNHTEHLQDLQEPCCGVSFLRDSSWSPEQLSPTRPLNSGSLTIRGFHSFTEQKSPVPGSG</sequence>
<gene>
    <name evidence="2" type="ORF">NYPRO_LOCUS8810</name>
</gene>
<name>A0A811YJ45_NYCPR</name>
<dbReference type="EMBL" id="CAJHUB010000676">
    <property type="protein sequence ID" value="CAD7676015.1"/>
    <property type="molecule type" value="Genomic_DNA"/>
</dbReference>
<dbReference type="SUPFAM" id="SSF74650">
    <property type="entry name" value="Galactose mutarotase-like"/>
    <property type="match status" value="1"/>
</dbReference>
<dbReference type="InterPro" id="IPR050843">
    <property type="entry name" value="Glycosyl_Hydrlase_38"/>
</dbReference>
<dbReference type="Pfam" id="PF07748">
    <property type="entry name" value="Glyco_hydro_38C"/>
    <property type="match status" value="1"/>
</dbReference>
<keyword evidence="3" id="KW-1185">Reference proteome</keyword>
<accession>A0A811YJ45</accession>
<dbReference type="AlphaFoldDB" id="A0A811YJ45"/>
<protein>
    <submittedName>
        <fullName evidence="2">(raccoon dog) hypothetical protein</fullName>
    </submittedName>
</protein>
<reference evidence="2" key="1">
    <citation type="submission" date="2020-12" db="EMBL/GenBank/DDBJ databases">
        <authorList>
            <consortium name="Molecular Ecology Group"/>
        </authorList>
    </citation>
    <scope>NUCLEOTIDE SEQUENCE</scope>
    <source>
        <strain evidence="2">TBG_1078</strain>
    </source>
</reference>
<dbReference type="GO" id="GO:0005764">
    <property type="term" value="C:lysosome"/>
    <property type="evidence" value="ECO:0007669"/>
    <property type="project" value="TreeGrafter"/>
</dbReference>
<dbReference type="PANTHER" id="PTHR11607">
    <property type="entry name" value="ALPHA-MANNOSIDASE"/>
    <property type="match status" value="1"/>
</dbReference>
<evidence type="ECO:0000313" key="2">
    <source>
        <dbReference type="EMBL" id="CAD7676015.1"/>
    </source>
</evidence>
<evidence type="ECO:0000313" key="3">
    <source>
        <dbReference type="Proteomes" id="UP000645828"/>
    </source>
</evidence>